<protein>
    <submittedName>
        <fullName evidence="4">Prepilin peptidase</fullName>
        <ecNumber evidence="4">3.4.23.43</ecNumber>
    </submittedName>
</protein>
<dbReference type="InterPro" id="IPR050882">
    <property type="entry name" value="Prepilin_peptidase/N-MTase"/>
</dbReference>
<keyword evidence="5" id="KW-1185">Reference proteome</keyword>
<evidence type="ECO:0000313" key="4">
    <source>
        <dbReference type="EMBL" id="MFD0965742.1"/>
    </source>
</evidence>
<dbReference type="EMBL" id="JBHTJN010000004">
    <property type="protein sequence ID" value="MFD0965742.1"/>
    <property type="molecule type" value="Genomic_DNA"/>
</dbReference>
<proteinExistence type="inferred from homology"/>
<feature type="transmembrane region" description="Helical" evidence="2">
    <location>
        <begin position="63"/>
        <end position="89"/>
    </location>
</feature>
<dbReference type="Pfam" id="PF01478">
    <property type="entry name" value="Peptidase_A24"/>
    <property type="match status" value="1"/>
</dbReference>
<evidence type="ECO:0000259" key="3">
    <source>
        <dbReference type="Pfam" id="PF01478"/>
    </source>
</evidence>
<dbReference type="PANTHER" id="PTHR30487:SF0">
    <property type="entry name" value="PREPILIN LEADER PEPTIDASE_N-METHYLTRANSFERASE-RELATED"/>
    <property type="match status" value="1"/>
</dbReference>
<feature type="domain" description="Prepilin type IV endopeptidase peptidase" evidence="3">
    <location>
        <begin position="93"/>
        <end position="200"/>
    </location>
</feature>
<dbReference type="Gene3D" id="1.20.120.1220">
    <property type="match status" value="1"/>
</dbReference>
<reference evidence="5" key="1">
    <citation type="journal article" date="2019" name="Int. J. Syst. Evol. Microbiol.">
        <title>The Global Catalogue of Microorganisms (GCM) 10K type strain sequencing project: providing services to taxonomists for standard genome sequencing and annotation.</title>
        <authorList>
            <consortium name="The Broad Institute Genomics Platform"/>
            <consortium name="The Broad Institute Genome Sequencing Center for Infectious Disease"/>
            <person name="Wu L."/>
            <person name="Ma J."/>
        </authorList>
    </citation>
    <scope>NUCLEOTIDE SEQUENCE [LARGE SCALE GENOMIC DNA]</scope>
    <source>
        <strain evidence="5">CCUG 61707</strain>
    </source>
</reference>
<feature type="transmembrane region" description="Helical" evidence="2">
    <location>
        <begin position="6"/>
        <end position="25"/>
    </location>
</feature>
<keyword evidence="4" id="KW-0378">Hydrolase</keyword>
<keyword evidence="2" id="KW-0472">Membrane</keyword>
<keyword evidence="2" id="KW-0812">Transmembrane</keyword>
<organism evidence="4 5">
    <name type="scientific">Seminibacterium arietis</name>
    <dbReference type="NCBI Taxonomy" id="1173502"/>
    <lineage>
        <taxon>Bacteria</taxon>
        <taxon>Pseudomonadati</taxon>
        <taxon>Pseudomonadota</taxon>
        <taxon>Gammaproteobacteria</taxon>
        <taxon>Pasteurellales</taxon>
        <taxon>Pasteurellaceae</taxon>
        <taxon>Seminibacterium</taxon>
    </lineage>
</organism>
<sequence>MNYFLFFILGSITGIAVFRYISTFIENIKLSIYQSYTELFPHNLLPFSSEQSILQPKKCGHSFVYLLGFALFFIYCLIVNQSILLSLWWAYYGTLLFTISLVDWQYQLISPNLCRAIFVLNIIGSYFNLNELSLEESILSSFSAFSIFYVIYYIAKWIYKKEVLGRGDYWLMLGLGGIIYWENLPLLIFIASFTASLYGLYQKIKLKSGKFLPFAPFLCCANLIMLYIQFNYLMAR</sequence>
<feature type="transmembrane region" description="Helical" evidence="2">
    <location>
        <begin position="211"/>
        <end position="230"/>
    </location>
</feature>
<dbReference type="GO" id="GO:0004190">
    <property type="term" value="F:aspartic-type endopeptidase activity"/>
    <property type="evidence" value="ECO:0007669"/>
    <property type="project" value="UniProtKB-EC"/>
</dbReference>
<name>A0ABW3I7W7_9PAST</name>
<gene>
    <name evidence="4" type="ORF">ACFQ02_02575</name>
</gene>
<evidence type="ECO:0000256" key="2">
    <source>
        <dbReference type="SAM" id="Phobius"/>
    </source>
</evidence>
<comment type="caution">
    <text evidence="4">The sequence shown here is derived from an EMBL/GenBank/DDBJ whole genome shotgun (WGS) entry which is preliminary data.</text>
</comment>
<feature type="transmembrane region" description="Helical" evidence="2">
    <location>
        <begin position="179"/>
        <end position="199"/>
    </location>
</feature>
<dbReference type="RefSeq" id="WP_380818872.1">
    <property type="nucleotide sequence ID" value="NZ_JBHTJN010000004.1"/>
</dbReference>
<dbReference type="PANTHER" id="PTHR30487">
    <property type="entry name" value="TYPE 4 PREPILIN-LIKE PROTEINS LEADER PEPTIDE-PROCESSING ENZYME"/>
    <property type="match status" value="1"/>
</dbReference>
<comment type="similarity">
    <text evidence="1">Belongs to the peptidase A24 family.</text>
</comment>
<evidence type="ECO:0000256" key="1">
    <source>
        <dbReference type="ARBA" id="ARBA00005801"/>
    </source>
</evidence>
<dbReference type="Proteomes" id="UP001596996">
    <property type="component" value="Unassembled WGS sequence"/>
</dbReference>
<keyword evidence="2" id="KW-1133">Transmembrane helix</keyword>
<feature type="transmembrane region" description="Helical" evidence="2">
    <location>
        <begin position="139"/>
        <end position="159"/>
    </location>
</feature>
<dbReference type="EC" id="3.4.23.43" evidence="4"/>
<dbReference type="InterPro" id="IPR000045">
    <property type="entry name" value="Prepilin_IV_endopep_pep"/>
</dbReference>
<evidence type="ECO:0000313" key="5">
    <source>
        <dbReference type="Proteomes" id="UP001596996"/>
    </source>
</evidence>
<accession>A0ABW3I7W7</accession>